<dbReference type="InterPro" id="IPR027986">
    <property type="entry name" value="TCAIM"/>
</dbReference>
<sequence>MTQTEASVALRPFYFAVHPDRFASHPQIRKQNERSLQIFNGYISDLFPVSNVIQPVKVKFSIADKQANSFREIDLHLVGTDPINIVRKALKSCDLNTRDIEKARSSSSKAAEKRAGAPFTSGFSYDNDLLKSYLRKKGKASALNLAEALTRCRAEASSQAKEAAEFRVSIKEDIDELKSRTGLRDILWEIDWAEKHIRRCLSNMHRFIDQANAETKQVILLALYKNVLRFGRGSFTCCDGSIQLGADNVPEQWEKACSEYQVRKCQIAELKVCVDQLQSTFGGATILTPYYKGLAQTVSQIQSLIIRVWNREALLVRLSQAAAGTTMEVVTSYDELSIGIDGRLLIPCNVDVASLVVFLEENAPKSLQVQREMQKTLEELELEIAKCKSDLGLVKLEWEPALQLEVVLDSVKRLRKANEETKRVVTGLSLLLSQNPTVHSRPDGTVSIPYNWK</sequence>
<dbReference type="EMBL" id="CAJGYM010000010">
    <property type="protein sequence ID" value="CAD6189256.1"/>
    <property type="molecule type" value="Genomic_DNA"/>
</dbReference>
<reference evidence="4" key="1">
    <citation type="submission" date="2020-10" db="EMBL/GenBank/DDBJ databases">
        <authorList>
            <person name="Kikuchi T."/>
        </authorList>
    </citation>
    <scope>NUCLEOTIDE SEQUENCE</scope>
    <source>
        <strain evidence="4">NKZ352</strain>
    </source>
</reference>
<protein>
    <recommendedName>
        <fullName evidence="6">T-cell activation inhibitor, mitochondrial</fullName>
    </recommendedName>
</protein>
<feature type="domain" description="DUF4460" evidence="2">
    <location>
        <begin position="3"/>
        <end position="95"/>
    </location>
</feature>
<keyword evidence="1" id="KW-0175">Coiled coil</keyword>
<evidence type="ECO:0008006" key="6">
    <source>
        <dbReference type="Google" id="ProtNLM"/>
    </source>
</evidence>
<evidence type="ECO:0000256" key="1">
    <source>
        <dbReference type="SAM" id="Coils"/>
    </source>
</evidence>
<proteinExistence type="predicted"/>
<dbReference type="GO" id="GO:0005739">
    <property type="term" value="C:mitochondrion"/>
    <property type="evidence" value="ECO:0007669"/>
    <property type="project" value="TreeGrafter"/>
</dbReference>
<feature type="coiled-coil region" evidence="1">
    <location>
        <begin position="370"/>
        <end position="397"/>
    </location>
</feature>
<name>A0A8S1GZ33_9PELO</name>
<evidence type="ECO:0000259" key="2">
    <source>
        <dbReference type="Pfam" id="PF14687"/>
    </source>
</evidence>
<feature type="domain" description="DUF4461" evidence="3">
    <location>
        <begin position="144"/>
        <end position="453"/>
    </location>
</feature>
<evidence type="ECO:0000313" key="5">
    <source>
        <dbReference type="Proteomes" id="UP000835052"/>
    </source>
</evidence>
<dbReference type="PANTHER" id="PTHR31596:SF1">
    <property type="entry name" value="T-CELL ACTIVATION INHIBITOR, MITOCHONDRIAL"/>
    <property type="match status" value="1"/>
</dbReference>
<accession>A0A8S1GZ33</accession>
<keyword evidence="5" id="KW-1185">Reference proteome</keyword>
<dbReference type="AlphaFoldDB" id="A0A8S1GZ33"/>
<dbReference type="Pfam" id="PF14688">
    <property type="entry name" value="DUF4461"/>
    <property type="match status" value="1"/>
</dbReference>
<dbReference type="PANTHER" id="PTHR31596">
    <property type="entry name" value="T-CELL ACTIVATION INHIBITOR, MITOCHONDRIAL"/>
    <property type="match status" value="1"/>
</dbReference>
<dbReference type="InterPro" id="IPR027989">
    <property type="entry name" value="DUF4461"/>
</dbReference>
<evidence type="ECO:0000259" key="3">
    <source>
        <dbReference type="Pfam" id="PF14688"/>
    </source>
</evidence>
<dbReference type="InterPro" id="IPR028031">
    <property type="entry name" value="DUF4460"/>
</dbReference>
<dbReference type="Proteomes" id="UP000835052">
    <property type="component" value="Unassembled WGS sequence"/>
</dbReference>
<dbReference type="Pfam" id="PF14687">
    <property type="entry name" value="DUF4460"/>
    <property type="match status" value="1"/>
</dbReference>
<gene>
    <name evidence="4" type="ORF">CAUJ_LOCUS5175</name>
</gene>
<comment type="caution">
    <text evidence="4">The sequence shown here is derived from an EMBL/GenBank/DDBJ whole genome shotgun (WGS) entry which is preliminary data.</text>
</comment>
<organism evidence="4 5">
    <name type="scientific">Caenorhabditis auriculariae</name>
    <dbReference type="NCBI Taxonomy" id="2777116"/>
    <lineage>
        <taxon>Eukaryota</taxon>
        <taxon>Metazoa</taxon>
        <taxon>Ecdysozoa</taxon>
        <taxon>Nematoda</taxon>
        <taxon>Chromadorea</taxon>
        <taxon>Rhabditida</taxon>
        <taxon>Rhabditina</taxon>
        <taxon>Rhabditomorpha</taxon>
        <taxon>Rhabditoidea</taxon>
        <taxon>Rhabditidae</taxon>
        <taxon>Peloderinae</taxon>
        <taxon>Caenorhabditis</taxon>
    </lineage>
</organism>
<dbReference type="OrthoDB" id="4238at2759"/>
<evidence type="ECO:0000313" key="4">
    <source>
        <dbReference type="EMBL" id="CAD6189256.1"/>
    </source>
</evidence>